<comment type="cofactor">
    <cofactor evidence="1">
        <name>FAD</name>
        <dbReference type="ChEBI" id="CHEBI:57692"/>
    </cofactor>
</comment>
<protein>
    <submittedName>
        <fullName evidence="7">Flavocytochrome c</fullName>
    </submittedName>
</protein>
<dbReference type="PANTHER" id="PTHR43400">
    <property type="entry name" value="FUMARATE REDUCTASE"/>
    <property type="match status" value="1"/>
</dbReference>
<evidence type="ECO:0000256" key="5">
    <source>
        <dbReference type="RuleBase" id="RU366062"/>
    </source>
</evidence>
<dbReference type="PANTHER" id="PTHR43400:SF7">
    <property type="entry name" value="FAD-DEPENDENT OXIDOREDUCTASE 2 FAD BINDING DOMAIN-CONTAINING PROTEIN"/>
    <property type="match status" value="1"/>
</dbReference>
<dbReference type="InterPro" id="IPR050315">
    <property type="entry name" value="FAD-oxidoreductase_2"/>
</dbReference>
<dbReference type="GeneID" id="78362360"/>
<dbReference type="AlphaFoldDB" id="A0A227KPR9"/>
<dbReference type="Pfam" id="PF00890">
    <property type="entry name" value="FAD_binding_2"/>
    <property type="match status" value="1"/>
</dbReference>
<dbReference type="Proteomes" id="UP000214610">
    <property type="component" value="Unassembled WGS sequence"/>
</dbReference>
<dbReference type="InterPro" id="IPR010960">
    <property type="entry name" value="Flavocytochrome_c"/>
</dbReference>
<evidence type="ECO:0000256" key="3">
    <source>
        <dbReference type="ARBA" id="ARBA00022827"/>
    </source>
</evidence>
<feature type="chain" id="PRO_5022261560" evidence="5">
    <location>
        <begin position="30"/>
        <end position="506"/>
    </location>
</feature>
<keyword evidence="4 5" id="KW-0560">Oxidoreductase</keyword>
<dbReference type="Gene3D" id="3.90.700.10">
    <property type="entry name" value="Succinate dehydrogenase/fumarate reductase flavoprotein, catalytic domain"/>
    <property type="match status" value="1"/>
</dbReference>
<sequence>MTVQLSRRNILKSTALAAAGFIPAAAAIAQTTKIPSQWDETTDIIIVGSGFAGLSAAVGASNTGAKVIVLEKMPTIGGNSVINAGDMCAVGTPQQAAKNVKDSPELLAQDMLRNGLFLNDPKKVKFVAEHANDNYKWLVDEIGVEFMPVVGFTGGHSVPRAVTTTAGSGSGIIMPLAAYLKKKGIEPRTRNYVERIYRDDNGRVVGLCVREGYRFGKEGSGRPKNIQATKAVLLAHGGFGADVKYRSLLDPKLTEIFKTTNQPGATSEMWKEAARIGGMMIQSDWIQCTPWNNPLEKGMGYTWNFGQYVAGEAGIWVNTEGKRFVNENANRKVRADAILVEQGKGLKAVAVANKAATASLEGRRPGFMDKALKDNLIKQYDSLDALAADWKMPADTLKASIAQLNGYFKDGKDPQFGRIVKDLKPMEEGPWYAMEMSPKVHHCMGGLATTIDGKVLDVSTLEPIPGLYAAGEATGGTHGAVRMGTNAILDCLVMGRAAGTAAATQG</sequence>
<gene>
    <name evidence="7" type="ORF">ADH67_04300</name>
</gene>
<dbReference type="GO" id="GO:0010181">
    <property type="term" value="F:FMN binding"/>
    <property type="evidence" value="ECO:0007669"/>
    <property type="project" value="InterPro"/>
</dbReference>
<evidence type="ECO:0000313" key="8">
    <source>
        <dbReference type="Proteomes" id="UP000214610"/>
    </source>
</evidence>
<dbReference type="EMBL" id="NHMP01000002">
    <property type="protein sequence ID" value="OXE50221.1"/>
    <property type="molecule type" value="Genomic_DNA"/>
</dbReference>
<feature type="signal peptide" evidence="5">
    <location>
        <begin position="1"/>
        <end position="29"/>
    </location>
</feature>
<keyword evidence="2 5" id="KW-0285">Flavoprotein</keyword>
<reference evidence="8" key="1">
    <citation type="submission" date="2017-05" db="EMBL/GenBank/DDBJ databases">
        <title>Improved OligoMM genomes.</title>
        <authorList>
            <person name="Garzetti D."/>
        </authorList>
    </citation>
    <scope>NUCLEOTIDE SEQUENCE [LARGE SCALE GENOMIC DNA]</scope>
    <source>
        <strain evidence="8">YL45</strain>
    </source>
</reference>
<evidence type="ECO:0000259" key="6">
    <source>
        <dbReference type="Pfam" id="PF00890"/>
    </source>
</evidence>
<keyword evidence="8" id="KW-1185">Reference proteome</keyword>
<dbReference type="PROSITE" id="PS51318">
    <property type="entry name" value="TAT"/>
    <property type="match status" value="1"/>
</dbReference>
<organism evidence="7 8">
    <name type="scientific">Turicimonas muris</name>
    <dbReference type="NCBI Taxonomy" id="1796652"/>
    <lineage>
        <taxon>Bacteria</taxon>
        <taxon>Pseudomonadati</taxon>
        <taxon>Pseudomonadota</taxon>
        <taxon>Betaproteobacteria</taxon>
        <taxon>Burkholderiales</taxon>
        <taxon>Sutterellaceae</taxon>
        <taxon>Turicimonas</taxon>
    </lineage>
</organism>
<dbReference type="SUPFAM" id="SSF56425">
    <property type="entry name" value="Succinate dehydrogenase/fumarate reductase flavoprotein, catalytic domain"/>
    <property type="match status" value="1"/>
</dbReference>
<keyword evidence="5" id="KW-0732">Signal</keyword>
<name>A0A227KPR9_9BURK</name>
<feature type="domain" description="FAD-dependent oxidoreductase 2 FAD-binding" evidence="6">
    <location>
        <begin position="43"/>
        <end position="487"/>
    </location>
</feature>
<comment type="caution">
    <text evidence="7">The sequence shown here is derived from an EMBL/GenBank/DDBJ whole genome shotgun (WGS) entry which is preliminary data.</text>
</comment>
<accession>A0A227KPR9</accession>
<dbReference type="GO" id="GO:0016491">
    <property type="term" value="F:oxidoreductase activity"/>
    <property type="evidence" value="ECO:0007669"/>
    <property type="project" value="UniProtKB-KW"/>
</dbReference>
<dbReference type="Gene3D" id="3.50.50.60">
    <property type="entry name" value="FAD/NAD(P)-binding domain"/>
    <property type="match status" value="1"/>
</dbReference>
<dbReference type="SUPFAM" id="SSF51905">
    <property type="entry name" value="FAD/NAD(P)-binding domain"/>
    <property type="match status" value="1"/>
</dbReference>
<evidence type="ECO:0000256" key="2">
    <source>
        <dbReference type="ARBA" id="ARBA00022630"/>
    </source>
</evidence>
<dbReference type="RefSeq" id="WP_066594570.1">
    <property type="nucleotide sequence ID" value="NZ_CAJTBZ010000027.1"/>
</dbReference>
<dbReference type="PRINTS" id="PR00368">
    <property type="entry name" value="FADPNR"/>
</dbReference>
<evidence type="ECO:0000256" key="4">
    <source>
        <dbReference type="ARBA" id="ARBA00023002"/>
    </source>
</evidence>
<evidence type="ECO:0000313" key="7">
    <source>
        <dbReference type="EMBL" id="OXE50221.1"/>
    </source>
</evidence>
<proteinExistence type="inferred from homology"/>
<comment type="similarity">
    <text evidence="5">Belongs to the FAD-dependent oxidoreductase 2 family. FRD/SDH subfamily.</text>
</comment>
<dbReference type="InterPro" id="IPR006311">
    <property type="entry name" value="TAT_signal"/>
</dbReference>
<dbReference type="NCBIfam" id="TIGR01813">
    <property type="entry name" value="flavo_cyto_c"/>
    <property type="match status" value="1"/>
</dbReference>
<dbReference type="InterPro" id="IPR003953">
    <property type="entry name" value="FAD-dep_OxRdtase_2_FAD-bd"/>
</dbReference>
<dbReference type="InterPro" id="IPR036188">
    <property type="entry name" value="FAD/NAD-bd_sf"/>
</dbReference>
<keyword evidence="3 5" id="KW-0274">FAD</keyword>
<evidence type="ECO:0000256" key="1">
    <source>
        <dbReference type="ARBA" id="ARBA00001974"/>
    </source>
</evidence>
<dbReference type="InterPro" id="IPR027477">
    <property type="entry name" value="Succ_DH/fumarate_Rdtase_cat_sf"/>
</dbReference>